<protein>
    <submittedName>
        <fullName evidence="6">Protein phosphatase 2C</fullName>
    </submittedName>
    <submittedName>
        <fullName evidence="7">Protein_phosphatase 2C</fullName>
    </submittedName>
</protein>
<dbReference type="PROSITE" id="PS01032">
    <property type="entry name" value="PPM_1"/>
    <property type="match status" value="1"/>
</dbReference>
<comment type="caution">
    <text evidence="6">The sequence shown here is derived from an EMBL/GenBank/DDBJ whole genome shotgun (WGS) entry which is preliminary data.</text>
</comment>
<dbReference type="Proteomes" id="UP001642409">
    <property type="component" value="Unassembled WGS sequence"/>
</dbReference>
<evidence type="ECO:0000256" key="3">
    <source>
        <dbReference type="ARBA" id="ARBA00022912"/>
    </source>
</evidence>
<name>A0AA86P0J8_9EUKA</name>
<dbReference type="InterPro" id="IPR015655">
    <property type="entry name" value="PP2C"/>
</dbReference>
<reference evidence="6" key="1">
    <citation type="submission" date="2023-06" db="EMBL/GenBank/DDBJ databases">
        <authorList>
            <person name="Kurt Z."/>
        </authorList>
    </citation>
    <scope>NUCLEOTIDE SEQUENCE</scope>
</reference>
<dbReference type="AlphaFoldDB" id="A0AA86P0J8"/>
<comment type="similarity">
    <text evidence="4">Belongs to the PP2C family.</text>
</comment>
<reference evidence="7 8" key="2">
    <citation type="submission" date="2024-07" db="EMBL/GenBank/DDBJ databases">
        <authorList>
            <person name="Akdeniz Z."/>
        </authorList>
    </citation>
    <scope>NUCLEOTIDE SEQUENCE [LARGE SCALE GENOMIC DNA]</scope>
</reference>
<dbReference type="SUPFAM" id="SSF81606">
    <property type="entry name" value="PP2C-like"/>
    <property type="match status" value="1"/>
</dbReference>
<evidence type="ECO:0000259" key="5">
    <source>
        <dbReference type="PROSITE" id="PS51746"/>
    </source>
</evidence>
<dbReference type="PANTHER" id="PTHR47992">
    <property type="entry name" value="PROTEIN PHOSPHATASE"/>
    <property type="match status" value="1"/>
</dbReference>
<evidence type="ECO:0000256" key="4">
    <source>
        <dbReference type="RuleBase" id="RU003465"/>
    </source>
</evidence>
<feature type="domain" description="PPM-type phosphatase" evidence="5">
    <location>
        <begin position="416"/>
        <end position="739"/>
    </location>
</feature>
<dbReference type="InterPro" id="IPR032675">
    <property type="entry name" value="LRR_dom_sf"/>
</dbReference>
<organism evidence="6">
    <name type="scientific">Hexamita inflata</name>
    <dbReference type="NCBI Taxonomy" id="28002"/>
    <lineage>
        <taxon>Eukaryota</taxon>
        <taxon>Metamonada</taxon>
        <taxon>Diplomonadida</taxon>
        <taxon>Hexamitidae</taxon>
        <taxon>Hexamitinae</taxon>
        <taxon>Hexamita</taxon>
    </lineage>
</organism>
<accession>A0AA86P0J8</accession>
<evidence type="ECO:0000313" key="8">
    <source>
        <dbReference type="Proteomes" id="UP001642409"/>
    </source>
</evidence>
<dbReference type="EMBL" id="CAXDID020000319">
    <property type="protein sequence ID" value="CAL6076244.1"/>
    <property type="molecule type" value="Genomic_DNA"/>
</dbReference>
<keyword evidence="3 4" id="KW-0904">Protein phosphatase</keyword>
<dbReference type="InterPro" id="IPR036457">
    <property type="entry name" value="PPM-type-like_dom_sf"/>
</dbReference>
<dbReference type="CDD" id="cd00143">
    <property type="entry name" value="PP2Cc"/>
    <property type="match status" value="1"/>
</dbReference>
<keyword evidence="1" id="KW-0479">Metal-binding</keyword>
<dbReference type="GO" id="GO:0046872">
    <property type="term" value="F:metal ion binding"/>
    <property type="evidence" value="ECO:0007669"/>
    <property type="project" value="UniProtKB-KW"/>
</dbReference>
<gene>
    <name evidence="6" type="ORF">HINF_LOCUS17031</name>
    <name evidence="7" type="ORF">HINF_LOCUS57595</name>
</gene>
<dbReference type="InterPro" id="IPR000222">
    <property type="entry name" value="PP2C_BS"/>
</dbReference>
<evidence type="ECO:0000313" key="6">
    <source>
        <dbReference type="EMBL" id="CAI9929386.1"/>
    </source>
</evidence>
<keyword evidence="2 4" id="KW-0378">Hydrolase</keyword>
<keyword evidence="8" id="KW-1185">Reference proteome</keyword>
<dbReference type="EMBL" id="CATOUU010000435">
    <property type="protein sequence ID" value="CAI9929386.1"/>
    <property type="molecule type" value="Genomic_DNA"/>
</dbReference>
<dbReference type="Pfam" id="PF00481">
    <property type="entry name" value="PP2C"/>
    <property type="match status" value="2"/>
</dbReference>
<dbReference type="Gene3D" id="3.80.10.10">
    <property type="entry name" value="Ribonuclease Inhibitor"/>
    <property type="match status" value="1"/>
</dbReference>
<dbReference type="InterPro" id="IPR001932">
    <property type="entry name" value="PPM-type_phosphatase-like_dom"/>
</dbReference>
<dbReference type="Gene3D" id="3.60.40.10">
    <property type="entry name" value="PPM-type phosphatase domain"/>
    <property type="match status" value="1"/>
</dbReference>
<proteinExistence type="inferred from homology"/>
<evidence type="ECO:0000256" key="1">
    <source>
        <dbReference type="ARBA" id="ARBA00022723"/>
    </source>
</evidence>
<dbReference type="PROSITE" id="PS51746">
    <property type="entry name" value="PPM_2"/>
    <property type="match status" value="1"/>
</dbReference>
<evidence type="ECO:0000313" key="7">
    <source>
        <dbReference type="EMBL" id="CAL6076244.1"/>
    </source>
</evidence>
<dbReference type="SMART" id="SM00332">
    <property type="entry name" value="PP2Cc"/>
    <property type="match status" value="1"/>
</dbReference>
<sequence>MGCGIPETPLETDMIQQKPAIQTEIAQQDQVSKVELIKPQHQEDDDEKPSYQVMQAQQAKQQQKIIQQASSVENKSLIAEKSLIKKVSKTVTPFSKLQQAFDEIAKQLNLTPSQQDTEILQNTVVSTNKMLNELSLYPLYPITHVKPASALHLKLDFSSQLALASTFKCFQADKIHSLDLTGQQLNLDLIKILKDFLVLAKPNILILSRCGLNEQRLNALAEAFNNLQLTNLDLSQNPLTDVGVVQLVGQLEEQKLLQCVNLKQTQSRNGALRQLCDSIEPFKCLVNIDFTDNPGIGRESYQLILDTVQNCFWIQGFKIDNCGLNSQQIANIYQITQKNKDCALLFNDLTQEAIDSIIKPKKLVVKQKEELPEIQIKLNEIIQKLDNNLIMKDLAVELSTKLTNTKKINFTQVNLSISSSETMGRRQEMEDVQCIIQDFLGFRMRRAGLPKTQKQKETLLCLFDGHGGRDCSEALQTCFPAFVADCINSVMKATGFSSSVQIPEDAWEVIFTNCFVKVDQQLQAINVQAGSTGVVILIVENLVIQANCGDSRAVLSRDHTVMKQNGLHPSQYTIKKKNRVGPDDSISEVSSPLMTGAASSKHNLSCRSFKQISVQGDLSVRLSKDHKPFQDEEKKRIEKDGGFVTNGRLLGIVSVSRSFGDFNYKPAMSVIPFVSCYWLQKNDLWIAMACDGVWDVLDDQDAAMIMLGCQSAQAASIKLRDEAYRLESGDNISVICCKIVRE</sequence>
<dbReference type="GO" id="GO:0004722">
    <property type="term" value="F:protein serine/threonine phosphatase activity"/>
    <property type="evidence" value="ECO:0007669"/>
    <property type="project" value="InterPro"/>
</dbReference>
<dbReference type="SUPFAM" id="SSF52047">
    <property type="entry name" value="RNI-like"/>
    <property type="match status" value="1"/>
</dbReference>
<evidence type="ECO:0000256" key="2">
    <source>
        <dbReference type="ARBA" id="ARBA00022801"/>
    </source>
</evidence>